<dbReference type="Proteomes" id="UP000608071">
    <property type="component" value="Unassembled WGS sequence"/>
</dbReference>
<gene>
    <name evidence="1" type="ORF">H9647_19620</name>
</gene>
<reference evidence="1 2" key="1">
    <citation type="submission" date="2020-08" db="EMBL/GenBank/DDBJ databases">
        <title>A Genomic Blueprint of the Chicken Gut Microbiome.</title>
        <authorList>
            <person name="Gilroy R."/>
            <person name="Ravi A."/>
            <person name="Getino M."/>
            <person name="Pursley I."/>
            <person name="Horton D.L."/>
            <person name="Alikhan N.-F."/>
            <person name="Baker D."/>
            <person name="Gharbi K."/>
            <person name="Hall N."/>
            <person name="Watson M."/>
            <person name="Adriaenssens E.M."/>
            <person name="Foster-Nyarko E."/>
            <person name="Jarju S."/>
            <person name="Secka A."/>
            <person name="Antonio M."/>
            <person name="Oren A."/>
            <person name="Chaudhuri R."/>
            <person name="La Ragione R.M."/>
            <person name="Hildebrand F."/>
            <person name="Pallen M.J."/>
        </authorList>
    </citation>
    <scope>NUCLEOTIDE SEQUENCE [LARGE SCALE GENOMIC DNA]</scope>
    <source>
        <strain evidence="1 2">Sa2BVA9</strain>
    </source>
</reference>
<keyword evidence="2" id="KW-1185">Reference proteome</keyword>
<proteinExistence type="predicted"/>
<sequence length="97" mass="11013">MNTITSQIHKGSTKEDTFIITKTETDGQFNIYQLFDEHNDDATASDIRAASSSLKDIPDEEIIVSIPGEERNAFLIKYHVDIHEMNSFKLTLNENPL</sequence>
<dbReference type="EMBL" id="JACSQL010000011">
    <property type="protein sequence ID" value="MBD7970278.1"/>
    <property type="molecule type" value="Genomic_DNA"/>
</dbReference>
<comment type="caution">
    <text evidence="1">The sequence shown here is derived from an EMBL/GenBank/DDBJ whole genome shotgun (WGS) entry which is preliminary data.</text>
</comment>
<name>A0ABR8T3C7_9BACL</name>
<dbReference type="RefSeq" id="WP_191803206.1">
    <property type="nucleotide sequence ID" value="NZ_JACSQL010000011.1"/>
</dbReference>
<accession>A0ABR8T3C7</accession>
<organism evidence="1 2">
    <name type="scientific">Paenibacillus gallinarum</name>
    <dbReference type="NCBI Taxonomy" id="2762232"/>
    <lineage>
        <taxon>Bacteria</taxon>
        <taxon>Bacillati</taxon>
        <taxon>Bacillota</taxon>
        <taxon>Bacilli</taxon>
        <taxon>Bacillales</taxon>
        <taxon>Paenibacillaceae</taxon>
        <taxon>Paenibacillus</taxon>
    </lineage>
</organism>
<protein>
    <submittedName>
        <fullName evidence="1">Uncharacterized protein</fullName>
    </submittedName>
</protein>
<evidence type="ECO:0000313" key="2">
    <source>
        <dbReference type="Proteomes" id="UP000608071"/>
    </source>
</evidence>
<evidence type="ECO:0000313" key="1">
    <source>
        <dbReference type="EMBL" id="MBD7970278.1"/>
    </source>
</evidence>